<dbReference type="InterPro" id="IPR021109">
    <property type="entry name" value="Peptidase_aspartic_dom_sf"/>
</dbReference>
<dbReference type="Pfam" id="PF13975">
    <property type="entry name" value="gag-asp_proteas"/>
    <property type="match status" value="1"/>
</dbReference>
<evidence type="ECO:0008006" key="3">
    <source>
        <dbReference type="Google" id="ProtNLM"/>
    </source>
</evidence>
<dbReference type="SUPFAM" id="SSF50630">
    <property type="entry name" value="Acid proteases"/>
    <property type="match status" value="1"/>
</dbReference>
<protein>
    <recommendedName>
        <fullName evidence="3">Aspartyl protease</fullName>
    </recommendedName>
</protein>
<sequence>MLFRMVLPAAAIALLIAYAGPKIIERQLDRISSEKEVADPLEATASVASIEPTSPQPILDGWDRQYVMTADAGGHFRGTFILNGKPFQAMVDTGATHVAINQSMARQVGLNLIPADFTHEVQTANGRAKVALAELHSVQIGPIRRERVSVLVTPDSALSTPLIGMSFLKQLKFEIAKGRLAFQG</sequence>
<dbReference type="InterPro" id="IPR001969">
    <property type="entry name" value="Aspartic_peptidase_AS"/>
</dbReference>
<dbReference type="AlphaFoldDB" id="A0A231V1D8"/>
<dbReference type="EMBL" id="NBYO01000001">
    <property type="protein sequence ID" value="OXT02003.1"/>
    <property type="molecule type" value="Genomic_DNA"/>
</dbReference>
<dbReference type="GO" id="GO:0004190">
    <property type="term" value="F:aspartic-type endopeptidase activity"/>
    <property type="evidence" value="ECO:0007669"/>
    <property type="project" value="InterPro"/>
</dbReference>
<evidence type="ECO:0000313" key="1">
    <source>
        <dbReference type="EMBL" id="OXT02003.1"/>
    </source>
</evidence>
<dbReference type="InterPro" id="IPR034122">
    <property type="entry name" value="Retropepsin-like_bacterial"/>
</dbReference>
<comment type="caution">
    <text evidence="1">The sequence shown here is derived from an EMBL/GenBank/DDBJ whole genome shotgun (WGS) entry which is preliminary data.</text>
</comment>
<dbReference type="InterPro" id="IPR011969">
    <property type="entry name" value="Clan_AA_Asp_peptidase_C"/>
</dbReference>
<evidence type="ECO:0000313" key="2">
    <source>
        <dbReference type="Proteomes" id="UP000215405"/>
    </source>
</evidence>
<dbReference type="Gene3D" id="2.40.70.10">
    <property type="entry name" value="Acid Proteases"/>
    <property type="match status" value="1"/>
</dbReference>
<dbReference type="NCBIfam" id="TIGR02281">
    <property type="entry name" value="clan_AA_DTGA"/>
    <property type="match status" value="1"/>
</dbReference>
<dbReference type="Proteomes" id="UP000215405">
    <property type="component" value="Unassembled WGS sequence"/>
</dbReference>
<dbReference type="PROSITE" id="PS00141">
    <property type="entry name" value="ASP_PROTEASE"/>
    <property type="match status" value="1"/>
</dbReference>
<organism evidence="1 2">
    <name type="scientific">Notoacmeibacter marinus</name>
    <dbReference type="NCBI Taxonomy" id="1876515"/>
    <lineage>
        <taxon>Bacteria</taxon>
        <taxon>Pseudomonadati</taxon>
        <taxon>Pseudomonadota</taxon>
        <taxon>Alphaproteobacteria</taxon>
        <taxon>Hyphomicrobiales</taxon>
        <taxon>Notoacmeibacteraceae</taxon>
        <taxon>Notoacmeibacter</taxon>
    </lineage>
</organism>
<keyword evidence="2" id="KW-1185">Reference proteome</keyword>
<gene>
    <name evidence="1" type="ORF">B7H23_03460</name>
</gene>
<proteinExistence type="predicted"/>
<reference evidence="2" key="1">
    <citation type="journal article" date="2017" name="Int. J. Syst. Evol. Microbiol.">
        <title>Notoacmeibacter marinus gen. nov., sp. nov., isolated from the gut of a limpet and proposal of Notoacmeibacteraceae fam. nov. in the order Rhizobiales of the class Alphaproteobacteria.</title>
        <authorList>
            <person name="Huang Z."/>
            <person name="Guo F."/>
            <person name="Lai Q."/>
        </authorList>
    </citation>
    <scope>NUCLEOTIDE SEQUENCE [LARGE SCALE GENOMIC DNA]</scope>
    <source>
        <strain evidence="2">XMTR2A4</strain>
    </source>
</reference>
<dbReference type="CDD" id="cd05483">
    <property type="entry name" value="retropepsin_like_bacteria"/>
    <property type="match status" value="1"/>
</dbReference>
<name>A0A231V1D8_9HYPH</name>
<dbReference type="GO" id="GO:0006508">
    <property type="term" value="P:proteolysis"/>
    <property type="evidence" value="ECO:0007669"/>
    <property type="project" value="InterPro"/>
</dbReference>
<accession>A0A231V1D8</accession>